<name>A0A1I0CIV9_9GAMM</name>
<reference evidence="15" key="1">
    <citation type="submission" date="2016-10" db="EMBL/GenBank/DDBJ databases">
        <authorList>
            <person name="Varghese N."/>
            <person name="Submissions S."/>
        </authorList>
    </citation>
    <scope>NUCLEOTIDE SEQUENCE [LARGE SCALE GENOMIC DNA]</scope>
    <source>
        <strain evidence="15">DSM 18579</strain>
    </source>
</reference>
<dbReference type="SUPFAM" id="SSF52096">
    <property type="entry name" value="ClpP/crotonase"/>
    <property type="match status" value="1"/>
</dbReference>
<gene>
    <name evidence="14" type="ORF">SAMN02583745_01634</name>
</gene>
<protein>
    <submittedName>
        <fullName evidence="14">Serine protease SohB</fullName>
    </submittedName>
</protein>
<dbReference type="GO" id="GO:0004252">
    <property type="term" value="F:serine-type endopeptidase activity"/>
    <property type="evidence" value="ECO:0007669"/>
    <property type="project" value="InterPro"/>
</dbReference>
<dbReference type="Pfam" id="PF08496">
    <property type="entry name" value="Peptidase_S49_N"/>
    <property type="match status" value="1"/>
</dbReference>
<dbReference type="OrthoDB" id="5614232at2"/>
<dbReference type="Gene3D" id="3.90.226.10">
    <property type="entry name" value="2-enoyl-CoA Hydratase, Chain A, domain 1"/>
    <property type="match status" value="1"/>
</dbReference>
<keyword evidence="5 11" id="KW-0812">Transmembrane</keyword>
<feature type="domain" description="Peptidase S49" evidence="12">
    <location>
        <begin position="217"/>
        <end position="366"/>
    </location>
</feature>
<dbReference type="RefSeq" id="WP_093319530.1">
    <property type="nucleotide sequence ID" value="NZ_FOHV01000011.1"/>
</dbReference>
<dbReference type="AlphaFoldDB" id="A0A1I0CIV9"/>
<evidence type="ECO:0000313" key="15">
    <source>
        <dbReference type="Proteomes" id="UP000242642"/>
    </source>
</evidence>
<comment type="subcellular location">
    <subcellularLocation>
        <location evidence="1">Cell membrane</location>
    </subcellularLocation>
</comment>
<dbReference type="PANTHER" id="PTHR42987">
    <property type="entry name" value="PEPTIDASE S49"/>
    <property type="match status" value="1"/>
</dbReference>
<keyword evidence="15" id="KW-1185">Reference proteome</keyword>
<proteinExistence type="inferred from homology"/>
<evidence type="ECO:0000256" key="9">
    <source>
        <dbReference type="ARBA" id="ARBA00023136"/>
    </source>
</evidence>
<dbReference type="CDD" id="cd07023">
    <property type="entry name" value="S49_Sppa_N_C"/>
    <property type="match status" value="1"/>
</dbReference>
<organism evidence="14 15">
    <name type="scientific">Thorsellia anophelis DSM 18579</name>
    <dbReference type="NCBI Taxonomy" id="1123402"/>
    <lineage>
        <taxon>Bacteria</taxon>
        <taxon>Pseudomonadati</taxon>
        <taxon>Pseudomonadota</taxon>
        <taxon>Gammaproteobacteria</taxon>
        <taxon>Enterobacterales</taxon>
        <taxon>Thorselliaceae</taxon>
        <taxon>Thorsellia</taxon>
    </lineage>
</organism>
<dbReference type="InterPro" id="IPR029045">
    <property type="entry name" value="ClpP/crotonase-like_dom_sf"/>
</dbReference>
<keyword evidence="7" id="KW-0720">Serine protease</keyword>
<dbReference type="InterPro" id="IPR002142">
    <property type="entry name" value="Peptidase_S49"/>
</dbReference>
<keyword evidence="6" id="KW-0378">Hydrolase</keyword>
<evidence type="ECO:0000256" key="11">
    <source>
        <dbReference type="SAM" id="Phobius"/>
    </source>
</evidence>
<evidence type="ECO:0000256" key="3">
    <source>
        <dbReference type="ARBA" id="ARBA00022475"/>
    </source>
</evidence>
<evidence type="ECO:0000259" key="12">
    <source>
        <dbReference type="Pfam" id="PF01343"/>
    </source>
</evidence>
<evidence type="ECO:0000256" key="8">
    <source>
        <dbReference type="ARBA" id="ARBA00022989"/>
    </source>
</evidence>
<dbReference type="InterPro" id="IPR013703">
    <property type="entry name" value="Peptidase_S49_N_proteobac"/>
</dbReference>
<evidence type="ECO:0000256" key="10">
    <source>
        <dbReference type="SAM" id="MobiDB-lite"/>
    </source>
</evidence>
<dbReference type="EMBL" id="FOHV01000011">
    <property type="protein sequence ID" value="SET19554.1"/>
    <property type="molecule type" value="Genomic_DNA"/>
</dbReference>
<dbReference type="Pfam" id="PF01343">
    <property type="entry name" value="Peptidase_S49"/>
    <property type="match status" value="1"/>
</dbReference>
<evidence type="ECO:0000256" key="5">
    <source>
        <dbReference type="ARBA" id="ARBA00022692"/>
    </source>
</evidence>
<keyword evidence="3" id="KW-1003">Cell membrane</keyword>
<dbReference type="STRING" id="1123402.SAMN02583745_01634"/>
<accession>A0A1I0CIV9</accession>
<evidence type="ECO:0000259" key="13">
    <source>
        <dbReference type="Pfam" id="PF08496"/>
    </source>
</evidence>
<feature type="compositionally biased region" description="Basic and acidic residues" evidence="10">
    <location>
        <begin position="78"/>
        <end position="127"/>
    </location>
</feature>
<evidence type="ECO:0000313" key="14">
    <source>
        <dbReference type="EMBL" id="SET19554.1"/>
    </source>
</evidence>
<dbReference type="NCBIfam" id="NF008745">
    <property type="entry name" value="PRK11778.1"/>
    <property type="match status" value="1"/>
</dbReference>
<comment type="similarity">
    <text evidence="2">Belongs to the peptidase S49 family.</text>
</comment>
<feature type="domain" description="Peptidase S49 N-terminal proteobacteria" evidence="13">
    <location>
        <begin position="2"/>
        <end position="214"/>
    </location>
</feature>
<evidence type="ECO:0000256" key="1">
    <source>
        <dbReference type="ARBA" id="ARBA00004236"/>
    </source>
</evidence>
<evidence type="ECO:0000256" key="2">
    <source>
        <dbReference type="ARBA" id="ARBA00008683"/>
    </source>
</evidence>
<dbReference type="GO" id="GO:0006508">
    <property type="term" value="P:proteolysis"/>
    <property type="evidence" value="ECO:0007669"/>
    <property type="project" value="UniProtKB-KW"/>
</dbReference>
<dbReference type="InterPro" id="IPR047272">
    <property type="entry name" value="S49_SppA_C"/>
</dbReference>
<keyword evidence="9 11" id="KW-0472">Membrane</keyword>
<dbReference type="GO" id="GO:0005886">
    <property type="term" value="C:plasma membrane"/>
    <property type="evidence" value="ECO:0007669"/>
    <property type="project" value="UniProtKB-SubCell"/>
</dbReference>
<sequence length="405" mass="45273">MEYLAHFGLFLAQTLTVVAAIAVILTLIVGLRQKNNTAKGQIQVTDLSEQYDDTAKMMQSILMNPSEQKIWEKKLKQEEKEKRKNEKNLAKEQKKLAKQNKKNDSSDLLERSEIALTQEHESTDKLENSTNEPQIEMSEDNTETNQEKSASHSQEKSCVFVLDFDGGMDAKEVKALREEITAVLSIASEKDQIVIRLTSPGGVVHGYGLAASQLARIKQANIPLIAIVDKVAASGGYMMACVADKIVAAPFAIIGSIGVVAQVPNFHRLLKKNEIDVELHTAGAFKRTLTLFGENTEEGREKFRQELNETHDLFKQFVAEQRPSLDIESVATGEHWYGSVAKEKGLVDEISTSDDYLKSLYKTNKVLNVKYVTKKSVTERVTKSASQSLINSFLTIWQNNQRPQI</sequence>
<feature type="region of interest" description="Disordered" evidence="10">
    <location>
        <begin position="78"/>
        <end position="152"/>
    </location>
</feature>
<feature type="transmembrane region" description="Helical" evidence="11">
    <location>
        <begin position="6"/>
        <end position="31"/>
    </location>
</feature>
<dbReference type="Proteomes" id="UP000242642">
    <property type="component" value="Unassembled WGS sequence"/>
</dbReference>
<keyword evidence="8 11" id="KW-1133">Transmembrane helix</keyword>
<evidence type="ECO:0000256" key="4">
    <source>
        <dbReference type="ARBA" id="ARBA00022670"/>
    </source>
</evidence>
<dbReference type="Gene3D" id="6.20.330.10">
    <property type="match status" value="1"/>
</dbReference>
<keyword evidence="4 14" id="KW-0645">Protease</keyword>
<dbReference type="PANTHER" id="PTHR42987:SF4">
    <property type="entry name" value="PROTEASE SOHB-RELATED"/>
    <property type="match status" value="1"/>
</dbReference>
<evidence type="ECO:0000256" key="7">
    <source>
        <dbReference type="ARBA" id="ARBA00022825"/>
    </source>
</evidence>
<evidence type="ECO:0000256" key="6">
    <source>
        <dbReference type="ARBA" id="ARBA00022801"/>
    </source>
</evidence>